<organism evidence="2 3">
    <name type="scientific">Methanocalculus chunghsingensis</name>
    <dbReference type="NCBI Taxonomy" id="156457"/>
    <lineage>
        <taxon>Archaea</taxon>
        <taxon>Methanobacteriati</taxon>
        <taxon>Methanobacteriota</taxon>
        <taxon>Stenosarchaea group</taxon>
        <taxon>Methanomicrobia</taxon>
        <taxon>Methanomicrobiales</taxon>
        <taxon>Methanocalculaceae</taxon>
        <taxon>Methanocalculus</taxon>
    </lineage>
</organism>
<dbReference type="Proteomes" id="UP000730161">
    <property type="component" value="Unassembled WGS sequence"/>
</dbReference>
<evidence type="ECO:0000256" key="1">
    <source>
        <dbReference type="HAMAP-Rule" id="MF_00763"/>
    </source>
</evidence>
<dbReference type="HAMAP" id="MF_00763">
    <property type="entry name" value="UPF0305"/>
    <property type="match status" value="1"/>
</dbReference>
<keyword evidence="3" id="KW-1185">Reference proteome</keyword>
<dbReference type="AlphaFoldDB" id="A0A8J7W938"/>
<dbReference type="Pfam" id="PF09888">
    <property type="entry name" value="DUF2115"/>
    <property type="match status" value="1"/>
</dbReference>
<reference evidence="2" key="1">
    <citation type="submission" date="2014-12" db="EMBL/GenBank/DDBJ databases">
        <authorList>
            <person name="Huang H.-H."/>
            <person name="Chen S.-C."/>
            <person name="Lai M.-C."/>
        </authorList>
    </citation>
    <scope>NUCLEOTIDE SEQUENCE</scope>
    <source>
        <strain evidence="2">K1F9705b</strain>
    </source>
</reference>
<protein>
    <recommendedName>
        <fullName evidence="1">UPF0305 protein RJ53_03695</fullName>
    </recommendedName>
</protein>
<sequence length="181" mass="20579">MESVTARLMKAEMQSDLGDLIAEELHHYTPYDLMQIAAALKQEIRNLPPEYRERLSDHTSEQIFGTYHRILLMKREGKIKALQDPLHNKVLFLTYCHMIQEACLSPDHAGGAHMTPMGRLLYFLLSAFRIFVLHESVHPVGTPFPGGLQVKKKGGVIYCPVRDRADEVVYALCRFCPAEQG</sequence>
<accession>A0A8J7W938</accession>
<gene>
    <name evidence="2" type="ORF">RJ53_03695</name>
</gene>
<name>A0A8J7W938_9EURY</name>
<comment type="caution">
    <text evidence="2">The sequence shown here is derived from an EMBL/GenBank/DDBJ whole genome shotgun (WGS) entry which is preliminary data.</text>
</comment>
<comment type="similarity">
    <text evidence="1">Belongs to the UPF0305 family.</text>
</comment>
<dbReference type="InterPro" id="IPR019215">
    <property type="entry name" value="DUF2115"/>
</dbReference>
<evidence type="ECO:0000313" key="3">
    <source>
        <dbReference type="Proteomes" id="UP000730161"/>
    </source>
</evidence>
<proteinExistence type="inferred from homology"/>
<dbReference type="EMBL" id="JWHL01000003">
    <property type="protein sequence ID" value="MBR1368657.1"/>
    <property type="molecule type" value="Genomic_DNA"/>
</dbReference>
<evidence type="ECO:0000313" key="2">
    <source>
        <dbReference type="EMBL" id="MBR1368657.1"/>
    </source>
</evidence>